<feature type="chain" id="PRO_5026789412" description="Mannan endo-1,6-alpha-mannosidase" evidence="1">
    <location>
        <begin position="23"/>
        <end position="454"/>
    </location>
</feature>
<feature type="signal peptide" evidence="1">
    <location>
        <begin position="1"/>
        <end position="22"/>
    </location>
</feature>
<dbReference type="Proteomes" id="UP000507470">
    <property type="component" value="Unassembled WGS sequence"/>
</dbReference>
<name>A0A6J8BXE1_MYTCO</name>
<dbReference type="Gene3D" id="1.50.10.20">
    <property type="match status" value="1"/>
</dbReference>
<dbReference type="OrthoDB" id="9984024at2759"/>
<sequence>MYIYSVLLTLLGIGLGVAGSHTANTTCTMEMFGDDFNAYMACKAQFALQSNWWPSPIAGLFSYQVWNGYDGFWEDGIALETFTNFIAFVGNNTRYQDVIKSSVRELYSLLEAYGPYPSFDDMAWYALSYARIYEVFGWDEFLKSSIEVDGWLWKTAWDKTSNCSGGMWFDYDFRQKVSITNLECIQVAGKLFRFTKNVKYLLHMKKIWNWVIQNGIIDNTTYLVHDGALNNCTGNNFFGPTYLGGTLIGGLVEFYKIYKKESYLDLANKIAQAEIRNSTNIYTGALTEWCEPNCNDDEKMFKGIFVRNLRYLMDVLKDPKQRQEYQEYLNLNIQTNLLYNMCDKVPIHKCNITFKDGPPFYNVSGPLFSPNWNGPFTVGAPMQQTAVLDLFIAAIKPGTNCTGEYCNFSPNYPKPQPMTCKDYPCPKDQPCCQYSSTSYTCCTSDQKCLSGICT</sequence>
<keyword evidence="3" id="KW-1185">Reference proteome</keyword>
<dbReference type="InterPro" id="IPR053169">
    <property type="entry name" value="MUG_Protein"/>
</dbReference>
<gene>
    <name evidence="2" type="ORF">MCOR_22450</name>
</gene>
<dbReference type="AlphaFoldDB" id="A0A6J8BXE1"/>
<keyword evidence="1" id="KW-0732">Signal</keyword>
<protein>
    <recommendedName>
        <fullName evidence="4">Mannan endo-1,6-alpha-mannosidase</fullName>
    </recommendedName>
</protein>
<organism evidence="2 3">
    <name type="scientific">Mytilus coruscus</name>
    <name type="common">Sea mussel</name>
    <dbReference type="NCBI Taxonomy" id="42192"/>
    <lineage>
        <taxon>Eukaryota</taxon>
        <taxon>Metazoa</taxon>
        <taxon>Spiralia</taxon>
        <taxon>Lophotrochozoa</taxon>
        <taxon>Mollusca</taxon>
        <taxon>Bivalvia</taxon>
        <taxon>Autobranchia</taxon>
        <taxon>Pteriomorphia</taxon>
        <taxon>Mytilida</taxon>
        <taxon>Mytiloidea</taxon>
        <taxon>Mytilidae</taxon>
        <taxon>Mytilinae</taxon>
        <taxon>Mytilus</taxon>
    </lineage>
</organism>
<dbReference type="SUPFAM" id="SSF48208">
    <property type="entry name" value="Six-hairpin glycosidases"/>
    <property type="match status" value="1"/>
</dbReference>
<proteinExistence type="predicted"/>
<evidence type="ECO:0000313" key="2">
    <source>
        <dbReference type="EMBL" id="CAC5387077.1"/>
    </source>
</evidence>
<dbReference type="InterPro" id="IPR008928">
    <property type="entry name" value="6-hairpin_glycosidase_sf"/>
</dbReference>
<accession>A0A6J8BXE1</accession>
<dbReference type="GO" id="GO:0005975">
    <property type="term" value="P:carbohydrate metabolic process"/>
    <property type="evidence" value="ECO:0007669"/>
    <property type="project" value="InterPro"/>
</dbReference>
<dbReference type="Pfam" id="PF03663">
    <property type="entry name" value="Glyco_hydro_76"/>
    <property type="match status" value="1"/>
</dbReference>
<dbReference type="EMBL" id="CACVKT020003965">
    <property type="protein sequence ID" value="CAC5387077.1"/>
    <property type="molecule type" value="Genomic_DNA"/>
</dbReference>
<dbReference type="PANTHER" id="PTHR47791:SF3">
    <property type="entry name" value="MEIOTICALLY UP-REGULATED GENE 191 PROTEIN"/>
    <property type="match status" value="1"/>
</dbReference>
<reference evidence="2 3" key="1">
    <citation type="submission" date="2020-06" db="EMBL/GenBank/DDBJ databases">
        <authorList>
            <person name="Li R."/>
            <person name="Bekaert M."/>
        </authorList>
    </citation>
    <scope>NUCLEOTIDE SEQUENCE [LARGE SCALE GENOMIC DNA]</scope>
    <source>
        <strain evidence="3">wild</strain>
    </source>
</reference>
<evidence type="ECO:0000256" key="1">
    <source>
        <dbReference type="SAM" id="SignalP"/>
    </source>
</evidence>
<evidence type="ECO:0000313" key="3">
    <source>
        <dbReference type="Proteomes" id="UP000507470"/>
    </source>
</evidence>
<dbReference type="PANTHER" id="PTHR47791">
    <property type="entry name" value="MEIOTICALLY UP-REGULATED GENE 191 PROTEIN"/>
    <property type="match status" value="1"/>
</dbReference>
<dbReference type="InterPro" id="IPR005198">
    <property type="entry name" value="Glyco_hydro_76"/>
</dbReference>
<evidence type="ECO:0008006" key="4">
    <source>
        <dbReference type="Google" id="ProtNLM"/>
    </source>
</evidence>